<accession>E9GRD0</accession>
<dbReference type="PhylomeDB" id="E9GRD0"/>
<feature type="region of interest" description="Disordered" evidence="1">
    <location>
        <begin position="63"/>
        <end position="89"/>
    </location>
</feature>
<feature type="region of interest" description="Disordered" evidence="1">
    <location>
        <begin position="360"/>
        <end position="398"/>
    </location>
</feature>
<proteinExistence type="predicted"/>
<protein>
    <submittedName>
        <fullName evidence="2">Uncharacterized protein</fullName>
    </submittedName>
</protein>
<name>E9GRD0_DAPPU</name>
<dbReference type="HOGENOM" id="CLU_638205_0_0_1"/>
<sequence length="430" mass="49574">MICTSVYTVGGTYVTLTQFSANTKRYGDIDARYAAEFPAVVKNPITKAKNSISSRLRSNPTYKLVDQLEKTPPRKSWSKNKNNQSEKSAAQSFFTRLVSRLSPAQSSFSSTPVGRISQSFTNYLDKRSADGKSSRRANSPLIPRRERTFEQNPPGFDQPTSVSEICIAHVERETKRFPIGGNEKFWKQLRGLMRDIKWTIDDPKERSDASLLHTTVSDPSGGEPSNPTDTHYIEEEQDDLEGDEGDFSDIHEEDPDISIGAISEPAHPRRIFLENTQTLIQFLKKLHKIQSIHNFQPELIRLQYRLNNFPRINWTFDREEVDNNKTLLAKTKRDLQIVLDFLQAPPPPHQSQIVRQAATPCHAHSKTRRAQRYRQPRRHLPDDRAREGPSHFQSFRQSTPLRQVHYPAVEDDTRHNLLHINERFNHVVRF</sequence>
<feature type="region of interest" description="Disordered" evidence="1">
    <location>
        <begin position="125"/>
        <end position="160"/>
    </location>
</feature>
<dbReference type="AlphaFoldDB" id="E9GRD0"/>
<evidence type="ECO:0000256" key="1">
    <source>
        <dbReference type="SAM" id="MobiDB-lite"/>
    </source>
</evidence>
<reference evidence="2 3" key="1">
    <citation type="journal article" date="2011" name="Science">
        <title>The ecoresponsive genome of Daphnia pulex.</title>
        <authorList>
            <person name="Colbourne J.K."/>
            <person name="Pfrender M.E."/>
            <person name="Gilbert D."/>
            <person name="Thomas W.K."/>
            <person name="Tucker A."/>
            <person name="Oakley T.H."/>
            <person name="Tokishita S."/>
            <person name="Aerts A."/>
            <person name="Arnold G.J."/>
            <person name="Basu M.K."/>
            <person name="Bauer D.J."/>
            <person name="Caceres C.E."/>
            <person name="Carmel L."/>
            <person name="Casola C."/>
            <person name="Choi J.H."/>
            <person name="Detter J.C."/>
            <person name="Dong Q."/>
            <person name="Dusheyko S."/>
            <person name="Eads B.D."/>
            <person name="Frohlich T."/>
            <person name="Geiler-Samerotte K.A."/>
            <person name="Gerlach D."/>
            <person name="Hatcher P."/>
            <person name="Jogdeo S."/>
            <person name="Krijgsveld J."/>
            <person name="Kriventseva E.V."/>
            <person name="Kultz D."/>
            <person name="Laforsch C."/>
            <person name="Lindquist E."/>
            <person name="Lopez J."/>
            <person name="Manak J.R."/>
            <person name="Muller J."/>
            <person name="Pangilinan J."/>
            <person name="Patwardhan R.P."/>
            <person name="Pitluck S."/>
            <person name="Pritham E.J."/>
            <person name="Rechtsteiner A."/>
            <person name="Rho M."/>
            <person name="Rogozin I.B."/>
            <person name="Sakarya O."/>
            <person name="Salamov A."/>
            <person name="Schaack S."/>
            <person name="Shapiro H."/>
            <person name="Shiga Y."/>
            <person name="Skalitzky C."/>
            <person name="Smith Z."/>
            <person name="Souvorov A."/>
            <person name="Sung W."/>
            <person name="Tang Z."/>
            <person name="Tsuchiya D."/>
            <person name="Tu H."/>
            <person name="Vos H."/>
            <person name="Wang M."/>
            <person name="Wolf Y.I."/>
            <person name="Yamagata H."/>
            <person name="Yamada T."/>
            <person name="Ye Y."/>
            <person name="Shaw J.R."/>
            <person name="Andrews J."/>
            <person name="Crease T.J."/>
            <person name="Tang H."/>
            <person name="Lucas S.M."/>
            <person name="Robertson H.M."/>
            <person name="Bork P."/>
            <person name="Koonin E.V."/>
            <person name="Zdobnov E.M."/>
            <person name="Grigoriev I.V."/>
            <person name="Lynch M."/>
            <person name="Boore J.L."/>
        </authorList>
    </citation>
    <scope>NUCLEOTIDE SEQUENCE [LARGE SCALE GENOMIC DNA]</scope>
</reference>
<dbReference type="PANTHER" id="PTHR38128">
    <property type="entry name" value="GAMETOCYTOGENESIS-IMPLICATED PROTEIN"/>
    <property type="match status" value="1"/>
</dbReference>
<dbReference type="EMBL" id="GL732559">
    <property type="protein sequence ID" value="EFX78018.1"/>
    <property type="molecule type" value="Genomic_DNA"/>
</dbReference>
<feature type="compositionally biased region" description="Basic residues" evidence="1">
    <location>
        <begin position="363"/>
        <end position="378"/>
    </location>
</feature>
<feature type="compositionally biased region" description="Basic and acidic residues" evidence="1">
    <location>
        <begin position="379"/>
        <end position="389"/>
    </location>
</feature>
<dbReference type="InParanoid" id="E9GRD0"/>
<dbReference type="PANTHER" id="PTHR38128:SF2">
    <property type="entry name" value="OLIGOMERIC GOLGI COMPLEX SUBUNIT 4, PUTATIVE-RELATED"/>
    <property type="match status" value="1"/>
</dbReference>
<dbReference type="KEGG" id="dpx:DAPPUDRAFT_246879"/>
<dbReference type="Proteomes" id="UP000000305">
    <property type="component" value="Unassembled WGS sequence"/>
</dbReference>
<evidence type="ECO:0000313" key="3">
    <source>
        <dbReference type="Proteomes" id="UP000000305"/>
    </source>
</evidence>
<feature type="compositionally biased region" description="Polar residues" evidence="1">
    <location>
        <begin position="79"/>
        <end position="89"/>
    </location>
</feature>
<organism evidence="2 3">
    <name type="scientific">Daphnia pulex</name>
    <name type="common">Water flea</name>
    <dbReference type="NCBI Taxonomy" id="6669"/>
    <lineage>
        <taxon>Eukaryota</taxon>
        <taxon>Metazoa</taxon>
        <taxon>Ecdysozoa</taxon>
        <taxon>Arthropoda</taxon>
        <taxon>Crustacea</taxon>
        <taxon>Branchiopoda</taxon>
        <taxon>Diplostraca</taxon>
        <taxon>Cladocera</taxon>
        <taxon>Anomopoda</taxon>
        <taxon>Daphniidae</taxon>
        <taxon>Daphnia</taxon>
    </lineage>
</organism>
<gene>
    <name evidence="2" type="ORF">DAPPUDRAFT_246879</name>
</gene>
<keyword evidence="3" id="KW-1185">Reference proteome</keyword>
<evidence type="ECO:0000313" key="2">
    <source>
        <dbReference type="EMBL" id="EFX78018.1"/>
    </source>
</evidence>